<comment type="caution">
    <text evidence="1">The sequence shown here is derived from an EMBL/GenBank/DDBJ whole genome shotgun (WGS) entry which is preliminary data.</text>
</comment>
<proteinExistence type="predicted"/>
<gene>
    <name evidence="1" type="ORF">AB840_02050</name>
</gene>
<evidence type="ECO:0000313" key="1">
    <source>
        <dbReference type="EMBL" id="KMO87576.1"/>
    </source>
</evidence>
<keyword evidence="2" id="KW-1185">Reference proteome</keyword>
<evidence type="ECO:0000313" key="2">
    <source>
        <dbReference type="Proteomes" id="UP000036503"/>
    </source>
</evidence>
<dbReference type="InParanoid" id="A0A0J6ZRK1"/>
<dbReference type="PATRIC" id="fig|1122219.3.peg.1649"/>
<organism evidence="1 2">
    <name type="scientific">Megasphaera cerevisiae DSM 20462</name>
    <dbReference type="NCBI Taxonomy" id="1122219"/>
    <lineage>
        <taxon>Bacteria</taxon>
        <taxon>Bacillati</taxon>
        <taxon>Bacillota</taxon>
        <taxon>Negativicutes</taxon>
        <taxon>Veillonellales</taxon>
        <taxon>Veillonellaceae</taxon>
        <taxon>Megasphaera</taxon>
    </lineage>
</organism>
<sequence>MIFEPSLGGCCKGDRIWGCYIPEITIGKPVQDSCFRQEIQKEITIWYPSRLIVKQGYESIRISVKSFIISKWLEMEGAQGISVTPKSGFQPE</sequence>
<accession>A0A0J6ZRK1</accession>
<dbReference type="AlphaFoldDB" id="A0A0J6ZRK1"/>
<dbReference type="EMBL" id="LEKT01000004">
    <property type="protein sequence ID" value="KMO87576.1"/>
    <property type="molecule type" value="Genomic_DNA"/>
</dbReference>
<dbReference type="Proteomes" id="UP000036503">
    <property type="component" value="Unassembled WGS sequence"/>
</dbReference>
<reference evidence="1 2" key="1">
    <citation type="submission" date="2015-06" db="EMBL/GenBank/DDBJ databases">
        <title>Draft genome sequence of beer spoilage bacterium Megasphaera cerevisiae type strain 20462.</title>
        <authorList>
            <person name="Kutumbaka K."/>
            <person name="Pasmowitz J."/>
            <person name="Mategko J."/>
            <person name="Reyes D."/>
            <person name="Friedrich A."/>
            <person name="Han S."/>
            <person name="Martens-Habbena W."/>
            <person name="Neal-McKinney J."/>
            <person name="Janagama H.K."/>
            <person name="Nadala C."/>
            <person name="Samadpour M."/>
        </authorList>
    </citation>
    <scope>NUCLEOTIDE SEQUENCE [LARGE SCALE GENOMIC DNA]</scope>
    <source>
        <strain evidence="1 2">DSM 20462</strain>
    </source>
</reference>
<protein>
    <submittedName>
        <fullName evidence="1">Uncharacterized protein</fullName>
    </submittedName>
</protein>
<name>A0A0J6ZRK1_9FIRM</name>